<keyword evidence="7" id="KW-1185">Reference proteome</keyword>
<evidence type="ECO:0000256" key="1">
    <source>
        <dbReference type="ARBA" id="ARBA00006157"/>
    </source>
</evidence>
<name>A0ABY7UU77_9RHOB</name>
<keyword evidence="2" id="KW-0805">Transcription regulation</keyword>
<feature type="domain" description="Ner winged helix-turn-helix DNA-binding" evidence="5">
    <location>
        <begin position="7"/>
        <end position="76"/>
    </location>
</feature>
<evidence type="ECO:0000313" key="6">
    <source>
        <dbReference type="EMBL" id="WDA13452.1"/>
    </source>
</evidence>
<dbReference type="Pfam" id="PF13693">
    <property type="entry name" value="HTH_35"/>
    <property type="match status" value="1"/>
</dbReference>
<dbReference type="EMBL" id="CP117466">
    <property type="protein sequence ID" value="WDA13452.1"/>
    <property type="molecule type" value="Genomic_DNA"/>
</dbReference>
<evidence type="ECO:0000256" key="3">
    <source>
        <dbReference type="ARBA" id="ARBA00023125"/>
    </source>
</evidence>
<accession>A0ABY7UU77</accession>
<dbReference type="Proteomes" id="UP001216899">
    <property type="component" value="Chromosome"/>
</dbReference>
<keyword evidence="3" id="KW-0238">DNA-binding</keyword>
<comment type="similarity">
    <text evidence="1">Belongs to the ner transcriptional regulatory family.</text>
</comment>
<dbReference type="RefSeq" id="WP_046000476.1">
    <property type="nucleotide sequence ID" value="NZ_CANMMQ010000024.1"/>
</dbReference>
<evidence type="ECO:0000256" key="4">
    <source>
        <dbReference type="ARBA" id="ARBA00023163"/>
    </source>
</evidence>
<sequence>MKVNLEHHELLKCRLRLTGSSMAKIARLLGISQSSVTVVSQGYRRSHRVQREIAEQLGTTPEELFPDRYISQEGRSAESS</sequence>
<proteinExistence type="inferred from homology"/>
<evidence type="ECO:0000256" key="2">
    <source>
        <dbReference type="ARBA" id="ARBA00023015"/>
    </source>
</evidence>
<gene>
    <name evidence="6" type="ORF">PRL19_04150</name>
</gene>
<evidence type="ECO:0000259" key="5">
    <source>
        <dbReference type="Pfam" id="PF13693"/>
    </source>
</evidence>
<evidence type="ECO:0000313" key="7">
    <source>
        <dbReference type="Proteomes" id="UP001216899"/>
    </source>
</evidence>
<organism evidence="6 7">
    <name type="scientific">Paracoccus marcusii</name>
    <dbReference type="NCBI Taxonomy" id="59779"/>
    <lineage>
        <taxon>Bacteria</taxon>
        <taxon>Pseudomonadati</taxon>
        <taxon>Pseudomonadota</taxon>
        <taxon>Alphaproteobacteria</taxon>
        <taxon>Rhodobacterales</taxon>
        <taxon>Paracoccaceae</taxon>
        <taxon>Paracoccus</taxon>
    </lineage>
</organism>
<dbReference type="InterPro" id="IPR010982">
    <property type="entry name" value="Lambda_DNA-bd_dom_sf"/>
</dbReference>
<keyword evidence="4" id="KW-0804">Transcription</keyword>
<protein>
    <submittedName>
        <fullName evidence="6">Helix-turn-helix domain-containing protein</fullName>
    </submittedName>
</protein>
<dbReference type="SUPFAM" id="SSF47413">
    <property type="entry name" value="lambda repressor-like DNA-binding domains"/>
    <property type="match status" value="1"/>
</dbReference>
<reference evidence="6 7" key="1">
    <citation type="submission" date="2023-02" db="EMBL/GenBank/DDBJ databases">
        <title>Whole genome sequenc of Paracoccus marcusii MBLB0836.</title>
        <authorList>
            <person name="Seo M.-J."/>
            <person name="Cho E.-S."/>
            <person name="Hwang C.Y."/>
        </authorList>
    </citation>
    <scope>NUCLEOTIDE SEQUENCE [LARGE SCALE GENOMIC DNA]</scope>
    <source>
        <strain evidence="6 7">MBLB0836</strain>
    </source>
</reference>
<dbReference type="InterPro" id="IPR038722">
    <property type="entry name" value="Ner_HTH_dom"/>
</dbReference>
<dbReference type="Gene3D" id="1.10.260.40">
    <property type="entry name" value="lambda repressor-like DNA-binding domains"/>
    <property type="match status" value="1"/>
</dbReference>